<proteinExistence type="inferred from homology"/>
<accession>F3Z1G7</accession>
<dbReference type="Proteomes" id="UP000007844">
    <property type="component" value="Chromosome"/>
</dbReference>
<evidence type="ECO:0000256" key="4">
    <source>
        <dbReference type="RuleBase" id="RU003512"/>
    </source>
</evidence>
<keyword evidence="2 4" id="KW-0813">Transport</keyword>
<evidence type="ECO:0000256" key="6">
    <source>
        <dbReference type="SAM" id="SignalP"/>
    </source>
</evidence>
<dbReference type="eggNOG" id="COG0803">
    <property type="taxonomic scope" value="Bacteria"/>
</dbReference>
<gene>
    <name evidence="7" type="ORF">Desaf_1662</name>
</gene>
<evidence type="ECO:0000313" key="8">
    <source>
        <dbReference type="Proteomes" id="UP000007844"/>
    </source>
</evidence>
<dbReference type="RefSeq" id="WP_014259763.1">
    <property type="nucleotide sequence ID" value="NC_016629.1"/>
</dbReference>
<dbReference type="InterPro" id="IPR006127">
    <property type="entry name" value="ZnuA-like"/>
</dbReference>
<name>F3Z1G7_DESAF</name>
<protein>
    <submittedName>
        <fullName evidence="7">ABC-type metal ion transporter, periplasmic subunit</fullName>
    </submittedName>
</protein>
<evidence type="ECO:0000256" key="1">
    <source>
        <dbReference type="ARBA" id="ARBA00011028"/>
    </source>
</evidence>
<dbReference type="GO" id="GO:0046872">
    <property type="term" value="F:metal ion binding"/>
    <property type="evidence" value="ECO:0007669"/>
    <property type="project" value="InterPro"/>
</dbReference>
<evidence type="ECO:0000256" key="5">
    <source>
        <dbReference type="SAM" id="MobiDB-lite"/>
    </source>
</evidence>
<keyword evidence="3 6" id="KW-0732">Signal</keyword>
<feature type="compositionally biased region" description="Basic and acidic residues" evidence="5">
    <location>
        <begin position="124"/>
        <end position="138"/>
    </location>
</feature>
<evidence type="ECO:0000313" key="7">
    <source>
        <dbReference type="EMBL" id="EGJ49998.1"/>
    </source>
</evidence>
<dbReference type="InterPro" id="IPR006128">
    <property type="entry name" value="Lipoprotein_PsaA-like"/>
</dbReference>
<dbReference type="STRING" id="690850.Desaf_1662"/>
<dbReference type="HOGENOM" id="CLU_016838_1_0_7"/>
<feature type="signal peptide" evidence="6">
    <location>
        <begin position="1"/>
        <end position="22"/>
    </location>
</feature>
<feature type="region of interest" description="Disordered" evidence="5">
    <location>
        <begin position="114"/>
        <end position="138"/>
    </location>
</feature>
<dbReference type="Pfam" id="PF01297">
    <property type="entry name" value="ZnuA"/>
    <property type="match status" value="1"/>
</dbReference>
<dbReference type="GO" id="GO:0007155">
    <property type="term" value="P:cell adhesion"/>
    <property type="evidence" value="ECO:0007669"/>
    <property type="project" value="InterPro"/>
</dbReference>
<dbReference type="SUPFAM" id="SSF53807">
    <property type="entry name" value="Helical backbone' metal receptor"/>
    <property type="match status" value="1"/>
</dbReference>
<sequence length="301" mass="33305" precursor="true">MKRILNCFLLLTVLLASTLAQAEAVEVFVSIVPQKYFVERIAGDLAEVSVMVLPGASPHIYEPKPRQLASLQSARAYFTIGDSFEQAWMPRLKAANPNLLLVATDNGVPKIPMAVHPQGEEGEEHGQEAKHADDAEHDHGGLDPHIWLSPKLVKIQAANILEGLKAVDPENAATYEANYQTFLSELDALDARIRAILAPARSKEFLVFHPSWGYFAQDYGLVQVPIEIEGKEPKPEELVELAGFASKHRIRAIFVQPQFSRATANVVAREIKAELIVADPLAGNWDRNLIQVAEKLRLTLQ</sequence>
<dbReference type="AlphaFoldDB" id="F3Z1G7"/>
<dbReference type="Gene3D" id="3.40.50.1980">
    <property type="entry name" value="Nitrogenase molybdenum iron protein domain"/>
    <property type="match status" value="2"/>
</dbReference>
<dbReference type="KEGG" id="daf:Desaf_1662"/>
<reference evidence="7 8" key="1">
    <citation type="journal article" date="2011" name="J. Bacteriol.">
        <title>Genome sequence of the mercury-methylating and pleomorphic Desulfovibrio africanus Strain Walvis Bay.</title>
        <authorList>
            <person name="Brown S.D."/>
            <person name="Wall J.D."/>
            <person name="Kucken A.M."/>
            <person name="Gilmour C.C."/>
            <person name="Podar M."/>
            <person name="Brandt C.C."/>
            <person name="Teshima H."/>
            <person name="Detter J.C."/>
            <person name="Han C.S."/>
            <person name="Land M.L."/>
            <person name="Lucas S."/>
            <person name="Han J."/>
            <person name="Pennacchio L."/>
            <person name="Nolan M."/>
            <person name="Pitluck S."/>
            <person name="Woyke T."/>
            <person name="Goodwin L."/>
            <person name="Palumbo A.V."/>
            <person name="Elias D.A."/>
        </authorList>
    </citation>
    <scope>NUCLEOTIDE SEQUENCE [LARGE SCALE GENOMIC DNA]</scope>
    <source>
        <strain evidence="7 8">Walvis Bay</strain>
    </source>
</reference>
<feature type="chain" id="PRO_5003303355" evidence="6">
    <location>
        <begin position="23"/>
        <end position="301"/>
    </location>
</feature>
<dbReference type="PANTHER" id="PTHR42953:SF3">
    <property type="entry name" value="HIGH-AFFINITY ZINC UPTAKE SYSTEM PROTEIN ZNUA"/>
    <property type="match status" value="1"/>
</dbReference>
<dbReference type="EMBL" id="CP003221">
    <property type="protein sequence ID" value="EGJ49998.1"/>
    <property type="molecule type" value="Genomic_DNA"/>
</dbReference>
<dbReference type="GO" id="GO:0030001">
    <property type="term" value="P:metal ion transport"/>
    <property type="evidence" value="ECO:0007669"/>
    <property type="project" value="InterPro"/>
</dbReference>
<dbReference type="InterPro" id="IPR050492">
    <property type="entry name" value="Bact_metal-bind_prot9"/>
</dbReference>
<keyword evidence="8" id="KW-1185">Reference proteome</keyword>
<dbReference type="PRINTS" id="PR00690">
    <property type="entry name" value="ADHESNFAMILY"/>
</dbReference>
<evidence type="ECO:0000256" key="3">
    <source>
        <dbReference type="ARBA" id="ARBA00022729"/>
    </source>
</evidence>
<comment type="similarity">
    <text evidence="1 4">Belongs to the bacterial solute-binding protein 9 family.</text>
</comment>
<evidence type="ECO:0000256" key="2">
    <source>
        <dbReference type="ARBA" id="ARBA00022448"/>
    </source>
</evidence>
<dbReference type="PANTHER" id="PTHR42953">
    <property type="entry name" value="HIGH-AFFINITY ZINC UPTAKE SYSTEM PROTEIN ZNUA-RELATED"/>
    <property type="match status" value="1"/>
</dbReference>
<organism evidence="7 8">
    <name type="scientific">Desulfocurvibacter africanus subsp. africanus str. Walvis Bay</name>
    <dbReference type="NCBI Taxonomy" id="690850"/>
    <lineage>
        <taxon>Bacteria</taxon>
        <taxon>Pseudomonadati</taxon>
        <taxon>Thermodesulfobacteriota</taxon>
        <taxon>Desulfovibrionia</taxon>
        <taxon>Desulfovibrionales</taxon>
        <taxon>Desulfovibrionaceae</taxon>
        <taxon>Desulfocurvibacter</taxon>
    </lineage>
</organism>